<comment type="pathway">
    <text evidence="10">Lipid metabolism; phospholipid metabolism.</text>
</comment>
<comment type="subunit">
    <text evidence="9 10">Homodimer. Probably interacts with PlsY.</text>
</comment>
<dbReference type="PIRSF" id="PIRSF002465">
    <property type="entry name" value="Phsphlp_syn_PlsX"/>
    <property type="match status" value="1"/>
</dbReference>
<dbReference type="SUPFAM" id="SSF53659">
    <property type="entry name" value="Isocitrate/Isopropylmalate dehydrogenase-like"/>
    <property type="match status" value="1"/>
</dbReference>
<comment type="similarity">
    <text evidence="10">Belongs to the PlsX family.</text>
</comment>
<evidence type="ECO:0000256" key="5">
    <source>
        <dbReference type="ARBA" id="ARBA00023098"/>
    </source>
</evidence>
<evidence type="ECO:0000256" key="4">
    <source>
        <dbReference type="ARBA" id="ARBA00022679"/>
    </source>
</evidence>
<dbReference type="InterPro" id="IPR012281">
    <property type="entry name" value="Phospholipid_synth_PlsX-like"/>
</dbReference>
<evidence type="ECO:0000256" key="6">
    <source>
        <dbReference type="ARBA" id="ARBA00023209"/>
    </source>
</evidence>
<gene>
    <name evidence="10" type="primary">plsX</name>
    <name evidence="11" type="ORF">QX51_09400</name>
</gene>
<dbReference type="EMBL" id="JWHR01000086">
    <property type="protein sequence ID" value="KHS57241.1"/>
    <property type="molecule type" value="Genomic_DNA"/>
</dbReference>
<evidence type="ECO:0000256" key="10">
    <source>
        <dbReference type="HAMAP-Rule" id="MF_00019"/>
    </source>
</evidence>
<dbReference type="HAMAP" id="MF_00019">
    <property type="entry name" value="PlsX"/>
    <property type="match status" value="1"/>
</dbReference>
<keyword evidence="2 10" id="KW-0963">Cytoplasm</keyword>
<evidence type="ECO:0000256" key="9">
    <source>
        <dbReference type="ARBA" id="ARBA00046608"/>
    </source>
</evidence>
<evidence type="ECO:0000256" key="7">
    <source>
        <dbReference type="ARBA" id="ARBA00023264"/>
    </source>
</evidence>
<dbReference type="PANTHER" id="PTHR30100">
    <property type="entry name" value="FATTY ACID/PHOSPHOLIPID SYNTHESIS PROTEIN PLSX"/>
    <property type="match status" value="1"/>
</dbReference>
<protein>
    <recommendedName>
        <fullName evidence="8 10">Phosphate acyltransferase</fullName>
        <ecNumber evidence="8 10">2.3.1.274</ecNumber>
    </recommendedName>
    <alternativeName>
        <fullName evidence="10">Acyl-ACP phosphotransacylase</fullName>
    </alternativeName>
    <alternativeName>
        <fullName evidence="10">Acyl-[acyl-carrier-protein]--phosphate acyltransferase</fullName>
    </alternativeName>
    <alternativeName>
        <fullName evidence="10">Phosphate-acyl-ACP acyltransferase</fullName>
    </alternativeName>
</protein>
<evidence type="ECO:0000256" key="3">
    <source>
        <dbReference type="ARBA" id="ARBA00022516"/>
    </source>
</evidence>
<evidence type="ECO:0000256" key="8">
    <source>
        <dbReference type="ARBA" id="ARBA00024069"/>
    </source>
</evidence>
<proteinExistence type="inferred from homology"/>
<dbReference type="STRING" id="1577792.QX51_09400"/>
<evidence type="ECO:0000313" key="11">
    <source>
        <dbReference type="EMBL" id="KHS57241.1"/>
    </source>
</evidence>
<evidence type="ECO:0000256" key="2">
    <source>
        <dbReference type="ARBA" id="ARBA00022490"/>
    </source>
</evidence>
<dbReference type="AlphaFoldDB" id="A0A0B3VKF1"/>
<comment type="function">
    <text evidence="10">Catalyzes the reversible formation of acyl-phosphate (acyl-PO(4)) from acyl-[acyl-carrier-protein] (acyl-ACP). This enzyme utilizes acyl-ACP as fatty acyl donor, but not acyl-CoA.</text>
</comment>
<dbReference type="GO" id="GO:0006633">
    <property type="term" value="P:fatty acid biosynthetic process"/>
    <property type="evidence" value="ECO:0007669"/>
    <property type="project" value="UniProtKB-UniRule"/>
</dbReference>
<dbReference type="GO" id="GO:0043811">
    <property type="term" value="F:phosphate:acyl-[acyl carrier protein] acyltransferase activity"/>
    <property type="evidence" value="ECO:0007669"/>
    <property type="project" value="UniProtKB-UniRule"/>
</dbReference>
<dbReference type="Proteomes" id="UP000031189">
    <property type="component" value="Unassembled WGS sequence"/>
</dbReference>
<dbReference type="OrthoDB" id="9806408at2"/>
<dbReference type="Pfam" id="PF02504">
    <property type="entry name" value="FA_synthesis"/>
    <property type="match status" value="1"/>
</dbReference>
<dbReference type="Gene3D" id="3.40.718.10">
    <property type="entry name" value="Isopropylmalate Dehydrogenase"/>
    <property type="match status" value="1"/>
</dbReference>
<dbReference type="GO" id="GO:0005737">
    <property type="term" value="C:cytoplasm"/>
    <property type="evidence" value="ECO:0007669"/>
    <property type="project" value="UniProtKB-SubCell"/>
</dbReference>
<keyword evidence="4 10" id="KW-0808">Transferase</keyword>
<dbReference type="NCBIfam" id="TIGR00182">
    <property type="entry name" value="plsX"/>
    <property type="match status" value="1"/>
</dbReference>
<comment type="catalytic activity">
    <reaction evidence="1 10">
        <text>a fatty acyl-[ACP] + phosphate = an acyl phosphate + holo-[ACP]</text>
        <dbReference type="Rhea" id="RHEA:42292"/>
        <dbReference type="Rhea" id="RHEA-COMP:9685"/>
        <dbReference type="Rhea" id="RHEA-COMP:14125"/>
        <dbReference type="ChEBI" id="CHEBI:43474"/>
        <dbReference type="ChEBI" id="CHEBI:59918"/>
        <dbReference type="ChEBI" id="CHEBI:64479"/>
        <dbReference type="ChEBI" id="CHEBI:138651"/>
        <dbReference type="EC" id="2.3.1.274"/>
    </reaction>
</comment>
<dbReference type="InterPro" id="IPR003664">
    <property type="entry name" value="FA_synthesis"/>
</dbReference>
<keyword evidence="6 10" id="KW-0594">Phospholipid biosynthesis</keyword>
<accession>A0A0B3VKF1</accession>
<organism evidence="11 12">
    <name type="scientific">Terrisporobacter othiniensis</name>
    <dbReference type="NCBI Taxonomy" id="1577792"/>
    <lineage>
        <taxon>Bacteria</taxon>
        <taxon>Bacillati</taxon>
        <taxon>Bacillota</taxon>
        <taxon>Clostridia</taxon>
        <taxon>Peptostreptococcales</taxon>
        <taxon>Peptostreptococcaceae</taxon>
        <taxon>Terrisporobacter</taxon>
    </lineage>
</organism>
<keyword evidence="12" id="KW-1185">Reference proteome</keyword>
<evidence type="ECO:0000256" key="1">
    <source>
        <dbReference type="ARBA" id="ARBA00001232"/>
    </source>
</evidence>
<dbReference type="EC" id="2.3.1.274" evidence="8 10"/>
<name>A0A0B3VKF1_9FIRM</name>
<dbReference type="PANTHER" id="PTHR30100:SF1">
    <property type="entry name" value="PHOSPHATE ACYLTRANSFERASE"/>
    <property type="match status" value="1"/>
</dbReference>
<evidence type="ECO:0000313" key="12">
    <source>
        <dbReference type="Proteomes" id="UP000031189"/>
    </source>
</evidence>
<keyword evidence="3 10" id="KW-0444">Lipid biosynthesis</keyword>
<sequence>MRIVVDGMGGDNAPKAIVSGVVEAIKEYNVEILITGDKDILEKEFSAYEFDRSKLEIVHTTEIIQNEDKPVQAIRRKKDSSMVVGLNLVKEKKADAIVSAGSTGALLTGATLVVGRIKGIDRPCLCPCMPNIKGSMTIIADSGANADCKPRNLSEFAVMANIYLKKVLNMENPRIGLANIGSEEGKGNELVKAAYEELKNMDLNFIGNVEGRDVIESKADVIVCDGFTGNIMLKTCEGVAMGMMKLMKETLMSSTKGKLGALLIKEDMRKLKAFLDYSEYGGAPFLGVKGGVIKAHGSSDSKAIKNAINQAISFVNGNVVEDIESYLLEKKEAEKAKENKEEN</sequence>
<dbReference type="UniPathway" id="UPA00085"/>
<keyword evidence="5 10" id="KW-0443">Lipid metabolism</keyword>
<dbReference type="RefSeq" id="WP_039679654.1">
    <property type="nucleotide sequence ID" value="NZ_JAWGXO010000001.1"/>
</dbReference>
<comment type="caution">
    <text evidence="11">The sequence shown here is derived from an EMBL/GenBank/DDBJ whole genome shotgun (WGS) entry which is preliminary data.</text>
</comment>
<keyword evidence="7 10" id="KW-1208">Phospholipid metabolism</keyword>
<dbReference type="GO" id="GO:0008654">
    <property type="term" value="P:phospholipid biosynthetic process"/>
    <property type="evidence" value="ECO:0007669"/>
    <property type="project" value="UniProtKB-KW"/>
</dbReference>
<reference evidence="11 12" key="1">
    <citation type="submission" date="2014-12" db="EMBL/GenBank/DDBJ databases">
        <title>Draft genome sequence of Terrisporobacter sp. 08-306576, isolated from the blood culture of a bacteremia patient.</title>
        <authorList>
            <person name="Lund L.C."/>
            <person name="Sydenham T.V."/>
            <person name="Hogh S.V."/>
            <person name="Skov M.N."/>
            <person name="Kemp M."/>
            <person name="Justesen U.S."/>
        </authorList>
    </citation>
    <scope>NUCLEOTIDE SEQUENCE [LARGE SCALE GENOMIC DNA]</scope>
    <source>
        <strain evidence="11 12">08-306576</strain>
    </source>
</reference>
<comment type="subcellular location">
    <subcellularLocation>
        <location evidence="10">Cytoplasm</location>
    </subcellularLocation>
    <text evidence="10">Associated with the membrane possibly through PlsY.</text>
</comment>
<keyword evidence="11" id="KW-0012">Acyltransferase</keyword>